<dbReference type="SUPFAM" id="SSF53822">
    <property type="entry name" value="Periplasmic binding protein-like I"/>
    <property type="match status" value="1"/>
</dbReference>
<protein>
    <submittedName>
        <fullName evidence="6">LacI family transcriptional regulator</fullName>
    </submittedName>
</protein>
<dbReference type="RefSeq" id="WP_143986040.1">
    <property type="nucleotide sequence ID" value="NZ_CP041692.1"/>
</dbReference>
<evidence type="ECO:0000313" key="6">
    <source>
        <dbReference type="EMBL" id="QDP96074.1"/>
    </source>
</evidence>
<keyword evidence="1" id="KW-0805">Transcription regulation</keyword>
<keyword evidence="7" id="KW-1185">Reference proteome</keyword>
<dbReference type="PROSITE" id="PS50932">
    <property type="entry name" value="HTH_LACI_2"/>
    <property type="match status" value="1"/>
</dbReference>
<evidence type="ECO:0000256" key="3">
    <source>
        <dbReference type="ARBA" id="ARBA00023163"/>
    </source>
</evidence>
<keyword evidence="3" id="KW-0804">Transcription</keyword>
<dbReference type="KEGG" id="mik:FOE78_09345"/>
<evidence type="ECO:0000256" key="2">
    <source>
        <dbReference type="ARBA" id="ARBA00023125"/>
    </source>
</evidence>
<dbReference type="InterPro" id="IPR001387">
    <property type="entry name" value="Cro/C1-type_HTH"/>
</dbReference>
<organism evidence="6 7">
    <name type="scientific">Microlunatus elymi</name>
    <dbReference type="NCBI Taxonomy" id="2596828"/>
    <lineage>
        <taxon>Bacteria</taxon>
        <taxon>Bacillati</taxon>
        <taxon>Actinomycetota</taxon>
        <taxon>Actinomycetes</taxon>
        <taxon>Propionibacteriales</taxon>
        <taxon>Propionibacteriaceae</taxon>
        <taxon>Microlunatus</taxon>
    </lineage>
</organism>
<dbReference type="Gene3D" id="1.10.260.40">
    <property type="entry name" value="lambda repressor-like DNA-binding domains"/>
    <property type="match status" value="1"/>
</dbReference>
<sequence>MNEAAPSTGAPTLAQVAKLAGVSVKTASRVFRGERYVTAETAQKVHQAASMLGFRPNRIARELRQGSRSTLIGMITGDLGNPFYARIASVLERELRAAGYQLITVTSEADGSAEDRLAEELLERRVAGLVVVSSASDHHRYLASPGGAPVIFLDRPKTGVSADVVVLDDRAGARAAVRNLLQAGHERIAIISDRGQLATHRERMTGFSEALVEGGIANWECYVRDEAHTARTAKNVVAAVMSRGLPPTALVTTSSLITIGAITAFQRLNRTAGVVGFDDFELAEVLGISVITHDFAALAREGARLLLDRLQDAGAAPRSIVVPCRLIDRGSAGRYELV</sequence>
<dbReference type="Pfam" id="PF00532">
    <property type="entry name" value="Peripla_BP_1"/>
    <property type="match status" value="1"/>
</dbReference>
<evidence type="ECO:0000259" key="4">
    <source>
        <dbReference type="PROSITE" id="PS50932"/>
    </source>
</evidence>
<proteinExistence type="predicted"/>
<reference evidence="6 7" key="1">
    <citation type="submission" date="2019-07" db="EMBL/GenBank/DDBJ databases">
        <title>Microlunatus dokdonensis sp. nov. isolated from the rhizospheric soil of the wild plant Elymus tsukushiensis.</title>
        <authorList>
            <person name="Ghim S.-Y."/>
            <person name="Hwang Y.-J."/>
            <person name="Son J.-S."/>
            <person name="Shin J.-H."/>
        </authorList>
    </citation>
    <scope>NUCLEOTIDE SEQUENCE [LARGE SCALE GENOMIC DNA]</scope>
    <source>
        <strain evidence="6 7">KUDC0627</strain>
    </source>
</reference>
<dbReference type="InterPro" id="IPR000843">
    <property type="entry name" value="HTH_LacI"/>
</dbReference>
<dbReference type="CDD" id="cd06267">
    <property type="entry name" value="PBP1_LacI_sugar_binding-like"/>
    <property type="match status" value="1"/>
</dbReference>
<dbReference type="InterPro" id="IPR001761">
    <property type="entry name" value="Peripla_BP/Lac1_sug-bd_dom"/>
</dbReference>
<keyword evidence="2" id="KW-0238">DNA-binding</keyword>
<evidence type="ECO:0000259" key="5">
    <source>
        <dbReference type="PROSITE" id="PS50943"/>
    </source>
</evidence>
<dbReference type="PANTHER" id="PTHR30146">
    <property type="entry name" value="LACI-RELATED TRANSCRIPTIONAL REPRESSOR"/>
    <property type="match status" value="1"/>
</dbReference>
<dbReference type="Proteomes" id="UP000319263">
    <property type="component" value="Chromosome"/>
</dbReference>
<evidence type="ECO:0000256" key="1">
    <source>
        <dbReference type="ARBA" id="ARBA00023015"/>
    </source>
</evidence>
<name>A0A516PY21_9ACTN</name>
<dbReference type="GO" id="GO:0000976">
    <property type="term" value="F:transcription cis-regulatory region binding"/>
    <property type="evidence" value="ECO:0007669"/>
    <property type="project" value="TreeGrafter"/>
</dbReference>
<gene>
    <name evidence="6" type="ORF">FOE78_09345</name>
</gene>
<dbReference type="SUPFAM" id="SSF47413">
    <property type="entry name" value="lambda repressor-like DNA-binding domains"/>
    <property type="match status" value="1"/>
</dbReference>
<dbReference type="EMBL" id="CP041692">
    <property type="protein sequence ID" value="QDP96074.1"/>
    <property type="molecule type" value="Genomic_DNA"/>
</dbReference>
<dbReference type="InterPro" id="IPR010982">
    <property type="entry name" value="Lambda_DNA-bd_dom_sf"/>
</dbReference>
<dbReference type="SMART" id="SM00354">
    <property type="entry name" value="HTH_LACI"/>
    <property type="match status" value="1"/>
</dbReference>
<dbReference type="GO" id="GO:0003700">
    <property type="term" value="F:DNA-binding transcription factor activity"/>
    <property type="evidence" value="ECO:0007669"/>
    <property type="project" value="TreeGrafter"/>
</dbReference>
<dbReference type="CDD" id="cd01392">
    <property type="entry name" value="HTH_LacI"/>
    <property type="match status" value="1"/>
</dbReference>
<dbReference type="Pfam" id="PF00356">
    <property type="entry name" value="LacI"/>
    <property type="match status" value="1"/>
</dbReference>
<feature type="domain" description="HTH lacI-type" evidence="4">
    <location>
        <begin position="11"/>
        <end position="65"/>
    </location>
</feature>
<dbReference type="AlphaFoldDB" id="A0A516PY21"/>
<dbReference type="OrthoDB" id="3595338at2"/>
<dbReference type="InterPro" id="IPR028082">
    <property type="entry name" value="Peripla_BP_I"/>
</dbReference>
<dbReference type="Gene3D" id="3.40.50.2300">
    <property type="match status" value="2"/>
</dbReference>
<accession>A0A516PY21</accession>
<dbReference type="PROSITE" id="PS50943">
    <property type="entry name" value="HTH_CROC1"/>
    <property type="match status" value="1"/>
</dbReference>
<feature type="domain" description="HTH cro/C1-type" evidence="5">
    <location>
        <begin position="12"/>
        <end position="48"/>
    </location>
</feature>
<dbReference type="PANTHER" id="PTHR30146:SF109">
    <property type="entry name" value="HTH-TYPE TRANSCRIPTIONAL REGULATOR GALS"/>
    <property type="match status" value="1"/>
</dbReference>
<evidence type="ECO:0000313" key="7">
    <source>
        <dbReference type="Proteomes" id="UP000319263"/>
    </source>
</evidence>